<evidence type="ECO:0000256" key="2">
    <source>
        <dbReference type="ARBA" id="ARBA00022553"/>
    </source>
</evidence>
<dbReference type="InterPro" id="IPR058245">
    <property type="entry name" value="NreC/VraR/RcsB-like_REC"/>
</dbReference>
<dbReference type="OrthoDB" id="9795108at2"/>
<dbReference type="AlphaFoldDB" id="A0A930D7M1"/>
<dbReference type="PRINTS" id="PR00038">
    <property type="entry name" value="HTHLUXR"/>
</dbReference>
<reference evidence="6 7" key="1">
    <citation type="submission" date="2011-10" db="EMBL/GenBank/DDBJ databases">
        <title>The Genome Sequence of Lachnospiraceae bacterium ACC2.</title>
        <authorList>
            <consortium name="The Broad Institute Genome Sequencing Platform"/>
            <person name="Earl A."/>
            <person name="Ward D."/>
            <person name="Feldgarden M."/>
            <person name="Gevers D."/>
            <person name="Sizova M."/>
            <person name="Hazen A."/>
            <person name="Epstein S."/>
            <person name="Young S.K."/>
            <person name="Zeng Q."/>
            <person name="Gargeya S."/>
            <person name="Fitzgerald M."/>
            <person name="Haas B."/>
            <person name="Abouelleil A."/>
            <person name="Alvarado L."/>
            <person name="Arachchi H.M."/>
            <person name="Berlin A."/>
            <person name="Brown A."/>
            <person name="Chapman S.B."/>
            <person name="Chen Z."/>
            <person name="Dunbar C."/>
            <person name="Freedman E."/>
            <person name="Gearin G."/>
            <person name="Goldberg J."/>
            <person name="Griggs A."/>
            <person name="Gujja S."/>
            <person name="Heiman D."/>
            <person name="Howarth C."/>
            <person name="Larson L."/>
            <person name="Lui A."/>
            <person name="MacDonald P.J.P."/>
            <person name="Montmayeur A."/>
            <person name="Murphy C."/>
            <person name="Neiman D."/>
            <person name="Pearson M."/>
            <person name="Priest M."/>
            <person name="Roberts A."/>
            <person name="Saif S."/>
            <person name="Shea T."/>
            <person name="Shenoy N."/>
            <person name="Sisk P."/>
            <person name="Stolte C."/>
            <person name="Sykes S."/>
            <person name="Wortman J."/>
            <person name="Nusbaum C."/>
            <person name="Birren B."/>
        </authorList>
    </citation>
    <scope>NUCLEOTIDE SEQUENCE [LARGE SCALE GENOMIC DNA]</scope>
    <source>
        <strain evidence="6 7">ACC2</strain>
    </source>
</reference>
<dbReference type="PROSITE" id="PS50110">
    <property type="entry name" value="RESPONSE_REGULATORY"/>
    <property type="match status" value="1"/>
</dbReference>
<evidence type="ECO:0000256" key="4">
    <source>
        <dbReference type="ARBA" id="ARBA00024867"/>
    </source>
</evidence>
<evidence type="ECO:0000256" key="5">
    <source>
        <dbReference type="PROSITE-ProRule" id="PRU00169"/>
    </source>
</evidence>
<dbReference type="SMART" id="SM00421">
    <property type="entry name" value="HTH_LUXR"/>
    <property type="match status" value="1"/>
</dbReference>
<dbReference type="InterPro" id="IPR051015">
    <property type="entry name" value="EvgA-like"/>
</dbReference>
<organism evidence="6 7">
    <name type="scientific">Stomatobaculum longum</name>
    <dbReference type="NCBI Taxonomy" id="796942"/>
    <lineage>
        <taxon>Bacteria</taxon>
        <taxon>Bacillati</taxon>
        <taxon>Bacillota</taxon>
        <taxon>Clostridia</taxon>
        <taxon>Lachnospirales</taxon>
        <taxon>Lachnospiraceae</taxon>
        <taxon>Stomatobaculum</taxon>
    </lineage>
</organism>
<dbReference type="InterPro" id="IPR000792">
    <property type="entry name" value="Tscrpt_reg_LuxR_C"/>
</dbReference>
<keyword evidence="7" id="KW-1185">Reference proteome</keyword>
<comment type="function">
    <text evidence="4">May play the central regulatory role in sporulation. It may be an element of the effector pathway responsible for the activation of sporulation genes in response to nutritional stress. Spo0A may act in concert with spo0H (a sigma factor) to control the expression of some genes that are critical to the sporulation process.</text>
</comment>
<keyword evidence="2 5" id="KW-0597">Phosphoprotein</keyword>
<feature type="modified residue" description="4-aspartylphosphate" evidence="5">
    <location>
        <position position="52"/>
    </location>
</feature>
<dbReference type="PROSITE" id="PS00622">
    <property type="entry name" value="HTH_LUXR_1"/>
    <property type="match status" value="1"/>
</dbReference>
<evidence type="ECO:0000313" key="7">
    <source>
        <dbReference type="Proteomes" id="UP000018466"/>
    </source>
</evidence>
<dbReference type="PANTHER" id="PTHR45566">
    <property type="entry name" value="HTH-TYPE TRANSCRIPTIONAL REGULATOR YHJB-RELATED"/>
    <property type="match status" value="1"/>
</dbReference>
<dbReference type="RefSeq" id="WP_009532172.1">
    <property type="nucleotide sequence ID" value="NZ_CAJPPX010000094.1"/>
</dbReference>
<dbReference type="GO" id="GO:0006355">
    <property type="term" value="P:regulation of DNA-templated transcription"/>
    <property type="evidence" value="ECO:0007669"/>
    <property type="project" value="InterPro"/>
</dbReference>
<protein>
    <recommendedName>
        <fullName evidence="1">Stage 0 sporulation protein A homolog</fullName>
    </recommendedName>
</protein>
<evidence type="ECO:0000313" key="6">
    <source>
        <dbReference type="EMBL" id="EHO18154.1"/>
    </source>
</evidence>
<dbReference type="CDD" id="cd06170">
    <property type="entry name" value="LuxR_C_like"/>
    <property type="match status" value="1"/>
</dbReference>
<comment type="caution">
    <text evidence="6">The sequence shown here is derived from an EMBL/GenBank/DDBJ whole genome shotgun (WGS) entry which is preliminary data.</text>
</comment>
<dbReference type="InterPro" id="IPR001789">
    <property type="entry name" value="Sig_transdc_resp-reg_receiver"/>
</dbReference>
<dbReference type="Gene3D" id="3.40.50.2300">
    <property type="match status" value="1"/>
</dbReference>
<dbReference type="Pfam" id="PF00072">
    <property type="entry name" value="Response_reg"/>
    <property type="match status" value="1"/>
</dbReference>
<dbReference type="SUPFAM" id="SSF52172">
    <property type="entry name" value="CheY-like"/>
    <property type="match status" value="1"/>
</dbReference>
<name>A0A930D7M1_9FIRM</name>
<dbReference type="GO" id="GO:0003677">
    <property type="term" value="F:DNA binding"/>
    <property type="evidence" value="ECO:0007669"/>
    <property type="project" value="UniProtKB-KW"/>
</dbReference>
<dbReference type="PANTHER" id="PTHR45566:SF2">
    <property type="entry name" value="NARL SUBFAMILY"/>
    <property type="match status" value="1"/>
</dbReference>
<evidence type="ECO:0000256" key="3">
    <source>
        <dbReference type="ARBA" id="ARBA00023125"/>
    </source>
</evidence>
<sequence length="209" mass="23449">MYLVVDDHPVSRKGLEQIIHMYYPEEEILEAGTVHEAMSCLDKSAVSIAFVDLRLGEESGFDLLKWLKESRREVRTICITSSSRESDFFRAREMGVDAYILKDAFIEEIMFGLRAVQRGSKFYSSALMEKLNLAAEEEKKLESLTEREVEVLCLMSQGCSNAEIGKRLFITLGTVKKHVSSILGKLDLKSRVEAAVFAGKCGGLLALQD</sequence>
<dbReference type="InterPro" id="IPR011006">
    <property type="entry name" value="CheY-like_superfamily"/>
</dbReference>
<proteinExistence type="predicted"/>
<dbReference type="GeneID" id="86940130"/>
<dbReference type="EMBL" id="AGEL01000003">
    <property type="protein sequence ID" value="EHO18154.1"/>
    <property type="molecule type" value="Genomic_DNA"/>
</dbReference>
<keyword evidence="3" id="KW-0238">DNA-binding</keyword>
<dbReference type="PROSITE" id="PS50043">
    <property type="entry name" value="HTH_LUXR_2"/>
    <property type="match status" value="1"/>
</dbReference>
<gene>
    <name evidence="6" type="ORF">HMPREF9623_00338</name>
</gene>
<dbReference type="CDD" id="cd17535">
    <property type="entry name" value="REC_NarL-like"/>
    <property type="match status" value="1"/>
</dbReference>
<accession>A0A930D7M1</accession>
<dbReference type="InterPro" id="IPR016032">
    <property type="entry name" value="Sig_transdc_resp-reg_C-effctor"/>
</dbReference>
<dbReference type="Pfam" id="PF00196">
    <property type="entry name" value="GerE"/>
    <property type="match status" value="1"/>
</dbReference>
<dbReference type="Proteomes" id="UP000018466">
    <property type="component" value="Unassembled WGS sequence"/>
</dbReference>
<dbReference type="GO" id="GO:0000160">
    <property type="term" value="P:phosphorelay signal transduction system"/>
    <property type="evidence" value="ECO:0007669"/>
    <property type="project" value="InterPro"/>
</dbReference>
<dbReference type="SMART" id="SM00448">
    <property type="entry name" value="REC"/>
    <property type="match status" value="1"/>
</dbReference>
<dbReference type="SUPFAM" id="SSF46894">
    <property type="entry name" value="C-terminal effector domain of the bipartite response regulators"/>
    <property type="match status" value="1"/>
</dbReference>
<evidence type="ECO:0000256" key="1">
    <source>
        <dbReference type="ARBA" id="ARBA00018672"/>
    </source>
</evidence>